<reference evidence="1" key="2">
    <citation type="submission" date="2025-09" db="UniProtKB">
        <authorList>
            <consortium name="EnsemblPlants"/>
        </authorList>
    </citation>
    <scope>IDENTIFICATION</scope>
</reference>
<name>A0ACD5WIS7_AVESA</name>
<sequence length="278" mass="29456">MYVPLRARLLYKRLSTPHPREPSGLRKTTVAPSLSLTLRARSTSRVNMDMEHMHARRLLSHAAAAAAATPAVASTTPGPSGAPRSTTPFGSADDTVITILSLLLCVLVVALVLRGFVRCAFRVTRRVCYGQEEEPPGGLGGDVEAAAGGVQVQMAALQAMAAGAVAVAATSSKKKGKGKGAAIRSIPTVEYSAEIELAVCGSTECAICLAEFARGERVRVLPRCHHGFHVRCIDRWLSARPTCPTCRREPFSKTTAEEPPPPVAQLQVVVEAGQSVQV</sequence>
<reference evidence="1" key="1">
    <citation type="submission" date="2021-05" db="EMBL/GenBank/DDBJ databases">
        <authorList>
            <person name="Scholz U."/>
            <person name="Mascher M."/>
            <person name="Fiebig A."/>
        </authorList>
    </citation>
    <scope>NUCLEOTIDE SEQUENCE [LARGE SCALE GENOMIC DNA]</scope>
</reference>
<proteinExistence type="predicted"/>
<protein>
    <submittedName>
        <fullName evidence="1">Uncharacterized protein</fullName>
    </submittedName>
</protein>
<accession>A0ACD5WIS7</accession>
<keyword evidence="2" id="KW-1185">Reference proteome</keyword>
<organism evidence="1 2">
    <name type="scientific">Avena sativa</name>
    <name type="common">Oat</name>
    <dbReference type="NCBI Taxonomy" id="4498"/>
    <lineage>
        <taxon>Eukaryota</taxon>
        <taxon>Viridiplantae</taxon>
        <taxon>Streptophyta</taxon>
        <taxon>Embryophyta</taxon>
        <taxon>Tracheophyta</taxon>
        <taxon>Spermatophyta</taxon>
        <taxon>Magnoliopsida</taxon>
        <taxon>Liliopsida</taxon>
        <taxon>Poales</taxon>
        <taxon>Poaceae</taxon>
        <taxon>BOP clade</taxon>
        <taxon>Pooideae</taxon>
        <taxon>Poodae</taxon>
        <taxon>Poeae</taxon>
        <taxon>Poeae Chloroplast Group 1 (Aveneae type)</taxon>
        <taxon>Aveninae</taxon>
        <taxon>Avena</taxon>
    </lineage>
</organism>
<evidence type="ECO:0000313" key="2">
    <source>
        <dbReference type="Proteomes" id="UP001732700"/>
    </source>
</evidence>
<dbReference type="Proteomes" id="UP001732700">
    <property type="component" value="Chromosome 4A"/>
</dbReference>
<dbReference type="EnsemblPlants" id="AVESA.00010b.r2.4AG0638980.1">
    <property type="protein sequence ID" value="AVESA.00010b.r2.4AG0638980.1.CDS.1"/>
    <property type="gene ID" value="AVESA.00010b.r2.4AG0638980"/>
</dbReference>
<evidence type="ECO:0000313" key="1">
    <source>
        <dbReference type="EnsemblPlants" id="AVESA.00010b.r2.4AG0638980.1.CDS.1"/>
    </source>
</evidence>